<feature type="binding site" evidence="11">
    <location>
        <position position="46"/>
    </location>
    <ligand>
        <name>UMP</name>
        <dbReference type="ChEBI" id="CHEBI:57865"/>
    </ligand>
</feature>
<evidence type="ECO:0000313" key="13">
    <source>
        <dbReference type="EMBL" id="HEW64075.1"/>
    </source>
</evidence>
<dbReference type="NCBIfam" id="TIGR02076">
    <property type="entry name" value="pyrH_arch"/>
    <property type="match status" value="1"/>
</dbReference>
<evidence type="ECO:0000256" key="11">
    <source>
        <dbReference type="HAMAP-Rule" id="MF_01220"/>
    </source>
</evidence>
<comment type="similarity">
    <text evidence="3 11">Belongs to the UMP kinase family.</text>
</comment>
<evidence type="ECO:0000313" key="14">
    <source>
        <dbReference type="EMBL" id="MBE9391479.1"/>
    </source>
</evidence>
<keyword evidence="8 11" id="KW-0067">ATP-binding</keyword>
<dbReference type="RefSeq" id="WP_014558114.1">
    <property type="nucleotide sequence ID" value="NZ_DSFH01000047.1"/>
</dbReference>
<evidence type="ECO:0000256" key="1">
    <source>
        <dbReference type="ARBA" id="ARBA00004496"/>
    </source>
</evidence>
<evidence type="ECO:0000256" key="7">
    <source>
        <dbReference type="ARBA" id="ARBA00022777"/>
    </source>
</evidence>
<comment type="catalytic activity">
    <reaction evidence="10 11">
        <text>UMP + ATP = UDP + ADP</text>
        <dbReference type="Rhea" id="RHEA:24400"/>
        <dbReference type="ChEBI" id="CHEBI:30616"/>
        <dbReference type="ChEBI" id="CHEBI:57865"/>
        <dbReference type="ChEBI" id="CHEBI:58223"/>
        <dbReference type="ChEBI" id="CHEBI:456216"/>
        <dbReference type="EC" id="2.7.4.22"/>
    </reaction>
</comment>
<keyword evidence="5 11" id="KW-0808">Transferase</keyword>
<feature type="binding site" evidence="11">
    <location>
        <begin position="9"/>
        <end position="13"/>
    </location>
    <ligand>
        <name>ATP</name>
        <dbReference type="ChEBI" id="CHEBI:30616"/>
    </ligand>
</feature>
<sequence length="231" mass="25240">MSRTPIVIKISGSFIQPDKPDAIRNFSNVLIELWESGYRPAVVVGGGNTARDYINAARKLGGNESVLDLIGIEVTRLNAYLLILSLGSYAVPYPLESINDILKVKDDPLERIIVMGGLQPGQSTNAVSAILAEVIGAKNIINVTKVDGIYDKDPLLNKDAKLIKKITTLQLRELLKQHSSEAGKYELFDPLSLSIIERSKLIVKVISGKDPENIKKAFTEEVGSVILPSDF</sequence>
<dbReference type="PANTHER" id="PTHR42833:SF4">
    <property type="entry name" value="URIDYLATE KINASE PUMPKIN, CHLOROPLASTIC"/>
    <property type="match status" value="1"/>
</dbReference>
<comment type="subcellular location">
    <subcellularLocation>
        <location evidence="1 11">Cytoplasm</location>
    </subcellularLocation>
</comment>
<reference evidence="13" key="2">
    <citation type="journal article" date="2020" name="mSystems">
        <title>Genome- and Community-Level Interaction Insights into Carbon Utilization and Element Cycling Functions of Hydrothermarchaeota in Hydrothermal Sediment.</title>
        <authorList>
            <person name="Zhou Z."/>
            <person name="Liu Y."/>
            <person name="Xu W."/>
            <person name="Pan J."/>
            <person name="Luo Z.H."/>
            <person name="Li M."/>
        </authorList>
    </citation>
    <scope>NUCLEOTIDE SEQUENCE [LARGE SCALE GENOMIC DNA]</scope>
    <source>
        <strain evidence="13">SpSt-1261</strain>
    </source>
</reference>
<reference evidence="15 16" key="1">
    <citation type="submission" date="2018-01" db="EMBL/GenBank/DDBJ databases">
        <title>Metagenomic assembled genomes from two thermal pools in the Uzon Caldera, Kamchatka, Russia.</title>
        <authorList>
            <person name="Wilkins L."/>
            <person name="Ettinger C."/>
        </authorList>
    </citation>
    <scope>NUCLEOTIDE SEQUENCE [LARGE SCALE GENOMIC DNA]</scope>
    <source>
        <strain evidence="15">ZAV-06</strain>
    </source>
</reference>
<dbReference type="EC" id="2.7.4.22" evidence="11"/>
<evidence type="ECO:0000256" key="9">
    <source>
        <dbReference type="ARBA" id="ARBA00022975"/>
    </source>
</evidence>
<name>A0A2J6N7N1_9CREN</name>
<dbReference type="EMBL" id="PNIM01000014">
    <property type="protein sequence ID" value="PMB75484.1"/>
    <property type="molecule type" value="Genomic_DNA"/>
</dbReference>
<evidence type="ECO:0000256" key="6">
    <source>
        <dbReference type="ARBA" id="ARBA00022741"/>
    </source>
</evidence>
<dbReference type="Proteomes" id="UP000886076">
    <property type="component" value="Unassembled WGS sequence"/>
</dbReference>
<comment type="function">
    <text evidence="11">Catalyzes the reversible phosphorylation of UMP to UDP.</text>
</comment>
<dbReference type="InterPro" id="IPR011818">
    <property type="entry name" value="Uridylate_kinase_arch/spir"/>
</dbReference>
<keyword evidence="6 11" id="KW-0547">Nucleotide-binding</keyword>
<dbReference type="GeneID" id="12450067"/>
<keyword evidence="4 11" id="KW-0963">Cytoplasm</keyword>
<feature type="binding site" evidence="11">
    <location>
        <position position="144"/>
    </location>
    <ligand>
        <name>ATP</name>
        <dbReference type="ChEBI" id="CHEBI:30616"/>
    </ligand>
</feature>
<feature type="binding site" evidence="11">
    <location>
        <position position="47"/>
    </location>
    <ligand>
        <name>ATP</name>
        <dbReference type="ChEBI" id="CHEBI:30616"/>
    </ligand>
</feature>
<comment type="caution">
    <text evidence="11">Lacks conserved residue(s) required for the propagation of feature annotation.</text>
</comment>
<feature type="binding site" evidence="11">
    <location>
        <position position="153"/>
    </location>
    <ligand>
        <name>ATP</name>
        <dbReference type="ChEBI" id="CHEBI:30616"/>
    </ligand>
</feature>
<comment type="activity regulation">
    <text evidence="11">Inhibited by UTP.</text>
</comment>
<dbReference type="Gene3D" id="3.40.1160.10">
    <property type="entry name" value="Acetylglutamate kinase-like"/>
    <property type="match status" value="1"/>
</dbReference>
<organism evidence="15 16">
    <name type="scientific">Fervidicoccus fontis</name>
    <dbReference type="NCBI Taxonomy" id="683846"/>
    <lineage>
        <taxon>Archaea</taxon>
        <taxon>Thermoproteota</taxon>
        <taxon>Thermoprotei</taxon>
        <taxon>Fervidicoccales</taxon>
        <taxon>Fervidicoccaceae</taxon>
        <taxon>Fervidicoccus</taxon>
    </lineage>
</organism>
<comment type="caution">
    <text evidence="15">The sequence shown here is derived from an EMBL/GenBank/DDBJ whole genome shotgun (WGS) entry which is preliminary data.</text>
</comment>
<dbReference type="OMA" id="HPAHTTD"/>
<dbReference type="UniPathway" id="UPA00159">
    <property type="reaction ID" value="UER00275"/>
</dbReference>
<feature type="domain" description="Aspartate/glutamate/uridylate kinase" evidence="12">
    <location>
        <begin position="6"/>
        <end position="205"/>
    </location>
</feature>
<accession>A0A2J6N7N1</accession>
<gene>
    <name evidence="11 15" type="primary">pyrH</name>
    <name evidence="15" type="ORF">C0188_03125</name>
    <name evidence="13" type="ORF">ENO39_03355</name>
    <name evidence="14" type="ORF">IOK49_05260</name>
</gene>
<dbReference type="EMBL" id="DSFH01000047">
    <property type="protein sequence ID" value="HEW64075.1"/>
    <property type="molecule type" value="Genomic_DNA"/>
</dbReference>
<dbReference type="EMBL" id="JADEZV010000003">
    <property type="protein sequence ID" value="MBE9391479.1"/>
    <property type="molecule type" value="Genomic_DNA"/>
</dbReference>
<dbReference type="PANTHER" id="PTHR42833">
    <property type="entry name" value="URIDYLATE KINASE"/>
    <property type="match status" value="1"/>
</dbReference>
<dbReference type="GO" id="GO:0044210">
    <property type="term" value="P:'de novo' CTP biosynthetic process"/>
    <property type="evidence" value="ECO:0007669"/>
    <property type="project" value="UniProtKB-UniRule"/>
</dbReference>
<dbReference type="InterPro" id="IPR001048">
    <property type="entry name" value="Asp/Glu/Uridylate_kinase"/>
</dbReference>
<dbReference type="AlphaFoldDB" id="A0A2J6N7N1"/>
<comment type="subunit">
    <text evidence="11">Homohexamer.</text>
</comment>
<dbReference type="GO" id="GO:0005737">
    <property type="term" value="C:cytoplasm"/>
    <property type="evidence" value="ECO:0007669"/>
    <property type="project" value="UniProtKB-SubCell"/>
</dbReference>
<feature type="binding site" evidence="11">
    <location>
        <position position="68"/>
    </location>
    <ligand>
        <name>UMP</name>
        <dbReference type="ChEBI" id="CHEBI:57865"/>
    </ligand>
</feature>
<dbReference type="InterPro" id="IPR011817">
    <property type="entry name" value="Uridylate_kinase"/>
</dbReference>
<evidence type="ECO:0000259" key="12">
    <source>
        <dbReference type="Pfam" id="PF00696"/>
    </source>
</evidence>
<evidence type="ECO:0000256" key="2">
    <source>
        <dbReference type="ARBA" id="ARBA00004791"/>
    </source>
</evidence>
<dbReference type="Pfam" id="PF00696">
    <property type="entry name" value="AA_kinase"/>
    <property type="match status" value="1"/>
</dbReference>
<dbReference type="InterPro" id="IPR036393">
    <property type="entry name" value="AceGlu_kinase-like_sf"/>
</dbReference>
<dbReference type="PIRSF" id="PIRSF005650">
    <property type="entry name" value="Uridylate_kin"/>
    <property type="match status" value="1"/>
</dbReference>
<proteinExistence type="inferred from homology"/>
<dbReference type="HAMAP" id="MF_01220_A">
    <property type="entry name" value="PyrH_A"/>
    <property type="match status" value="1"/>
</dbReference>
<feature type="binding site" evidence="11">
    <location>
        <position position="150"/>
    </location>
    <ligand>
        <name>ATP</name>
        <dbReference type="ChEBI" id="CHEBI:30616"/>
    </ligand>
</feature>
<evidence type="ECO:0000256" key="5">
    <source>
        <dbReference type="ARBA" id="ARBA00022679"/>
    </source>
</evidence>
<feature type="binding site" evidence="11">
    <location>
        <begin position="118"/>
        <end position="124"/>
    </location>
    <ligand>
        <name>UMP</name>
        <dbReference type="ChEBI" id="CHEBI:57865"/>
    </ligand>
</feature>
<dbReference type="Proteomes" id="UP000237153">
    <property type="component" value="Unassembled WGS sequence"/>
</dbReference>
<evidence type="ECO:0000256" key="4">
    <source>
        <dbReference type="ARBA" id="ARBA00022490"/>
    </source>
</evidence>
<reference evidence="14" key="3">
    <citation type="submission" date="2020-10" db="EMBL/GenBank/DDBJ databases">
        <title>Fervidococcus fontis strain 3639Fd - the first crenarchaeon capable of growth on lipids.</title>
        <authorList>
            <person name="Kochetkova T.V."/>
            <person name="Elcheninov A.G."/>
            <person name="Toschakov S.V."/>
            <person name="Kublanov I.V."/>
        </authorList>
    </citation>
    <scope>NUCLEOTIDE SEQUENCE</scope>
    <source>
        <strain evidence="14">3639Fd</strain>
    </source>
</reference>
<keyword evidence="9 11" id="KW-0665">Pyrimidine biosynthesis</keyword>
<evidence type="ECO:0000256" key="8">
    <source>
        <dbReference type="ARBA" id="ARBA00022840"/>
    </source>
</evidence>
<evidence type="ECO:0000313" key="15">
    <source>
        <dbReference type="EMBL" id="PMB75484.1"/>
    </source>
</evidence>
<comment type="pathway">
    <text evidence="2 11">Pyrimidine metabolism; CTP biosynthesis via de novo pathway; UDP from UMP (UMPK route): step 1/1.</text>
</comment>
<dbReference type="Proteomes" id="UP000652307">
    <property type="component" value="Unassembled WGS sequence"/>
</dbReference>
<protein>
    <recommendedName>
        <fullName evidence="11">Uridylate kinase</fullName>
        <shortName evidence="11">UK</shortName>
        <ecNumber evidence="11">2.7.4.22</ecNumber>
    </recommendedName>
    <alternativeName>
        <fullName evidence="11">Uridine monophosphate kinase</fullName>
        <shortName evidence="11">UMP kinase</shortName>
        <shortName evidence="11">UMPK</shortName>
    </alternativeName>
</protein>
<dbReference type="GO" id="GO:0005524">
    <property type="term" value="F:ATP binding"/>
    <property type="evidence" value="ECO:0007669"/>
    <property type="project" value="UniProtKB-KW"/>
</dbReference>
<dbReference type="GO" id="GO:0006225">
    <property type="term" value="P:UDP biosynthetic process"/>
    <property type="evidence" value="ECO:0007669"/>
    <property type="project" value="TreeGrafter"/>
</dbReference>
<evidence type="ECO:0000313" key="16">
    <source>
        <dbReference type="Proteomes" id="UP000237153"/>
    </source>
</evidence>
<evidence type="ECO:0000256" key="3">
    <source>
        <dbReference type="ARBA" id="ARBA00007614"/>
    </source>
</evidence>
<feature type="binding site" evidence="11">
    <location>
        <position position="51"/>
    </location>
    <ligand>
        <name>ATP</name>
        <dbReference type="ChEBI" id="CHEBI:30616"/>
    </ligand>
</feature>
<dbReference type="GO" id="GO:0033862">
    <property type="term" value="F:UMP kinase activity"/>
    <property type="evidence" value="ECO:0007669"/>
    <property type="project" value="UniProtKB-EC"/>
</dbReference>
<evidence type="ECO:0000256" key="10">
    <source>
        <dbReference type="ARBA" id="ARBA00047767"/>
    </source>
</evidence>
<dbReference type="SUPFAM" id="SSF53633">
    <property type="entry name" value="Carbamate kinase-like"/>
    <property type="match status" value="1"/>
</dbReference>
<keyword evidence="7 11" id="KW-0418">Kinase</keyword>